<dbReference type="AlphaFoldDB" id="A0A0L0S0I9"/>
<proteinExistence type="predicted"/>
<name>A0A0L0S0I9_ALLM3</name>
<gene>
    <name evidence="2" type="ORF">AMAG_17845</name>
</gene>
<keyword evidence="3" id="KW-1185">Reference proteome</keyword>
<evidence type="ECO:0000313" key="2">
    <source>
        <dbReference type="EMBL" id="KNE55930.1"/>
    </source>
</evidence>
<protein>
    <submittedName>
        <fullName evidence="2">Uncharacterized protein</fullName>
    </submittedName>
</protein>
<dbReference type="OMA" id="RYPTAYP"/>
<sequence length="66" mass="6079">MAAVANMRHAAAHAGVPPTLPAWSAAAAAAAVAAAHAAAAHAAAASASPSPAVVPTAASPMHPVRG</sequence>
<reference evidence="2 3" key="1">
    <citation type="submission" date="2009-11" db="EMBL/GenBank/DDBJ databases">
        <title>Annotation of Allomyces macrogynus ATCC 38327.</title>
        <authorList>
            <consortium name="The Broad Institute Genome Sequencing Platform"/>
            <person name="Russ C."/>
            <person name="Cuomo C."/>
            <person name="Burger G."/>
            <person name="Gray M.W."/>
            <person name="Holland P.W.H."/>
            <person name="King N."/>
            <person name="Lang F.B.F."/>
            <person name="Roger A.J."/>
            <person name="Ruiz-Trillo I."/>
            <person name="Young S.K."/>
            <person name="Zeng Q."/>
            <person name="Gargeya S."/>
            <person name="Fitzgerald M."/>
            <person name="Haas B."/>
            <person name="Abouelleil A."/>
            <person name="Alvarado L."/>
            <person name="Arachchi H.M."/>
            <person name="Berlin A."/>
            <person name="Chapman S.B."/>
            <person name="Gearin G."/>
            <person name="Goldberg J."/>
            <person name="Griggs A."/>
            <person name="Gujja S."/>
            <person name="Hansen M."/>
            <person name="Heiman D."/>
            <person name="Howarth C."/>
            <person name="Larimer J."/>
            <person name="Lui A."/>
            <person name="MacDonald P.J.P."/>
            <person name="McCowen C."/>
            <person name="Montmayeur A."/>
            <person name="Murphy C."/>
            <person name="Neiman D."/>
            <person name="Pearson M."/>
            <person name="Priest M."/>
            <person name="Roberts A."/>
            <person name="Saif S."/>
            <person name="Shea T."/>
            <person name="Sisk P."/>
            <person name="Stolte C."/>
            <person name="Sykes S."/>
            <person name="Wortman J."/>
            <person name="Nusbaum C."/>
            <person name="Birren B."/>
        </authorList>
    </citation>
    <scope>NUCLEOTIDE SEQUENCE [LARGE SCALE GENOMIC DNA]</scope>
    <source>
        <strain evidence="2 3">ATCC 38327</strain>
    </source>
</reference>
<feature type="compositionally biased region" description="Low complexity" evidence="1">
    <location>
        <begin position="45"/>
        <end position="60"/>
    </location>
</feature>
<evidence type="ECO:0000313" key="3">
    <source>
        <dbReference type="Proteomes" id="UP000054350"/>
    </source>
</evidence>
<dbReference type="Proteomes" id="UP000054350">
    <property type="component" value="Unassembled WGS sequence"/>
</dbReference>
<feature type="region of interest" description="Disordered" evidence="1">
    <location>
        <begin position="45"/>
        <end position="66"/>
    </location>
</feature>
<accession>A0A0L0S0I9</accession>
<dbReference type="EMBL" id="GG745329">
    <property type="protein sequence ID" value="KNE55930.1"/>
    <property type="molecule type" value="Genomic_DNA"/>
</dbReference>
<dbReference type="VEuPathDB" id="FungiDB:AMAG_17845"/>
<reference evidence="3" key="2">
    <citation type="submission" date="2009-11" db="EMBL/GenBank/DDBJ databases">
        <title>The Genome Sequence of Allomyces macrogynus strain ATCC 38327.</title>
        <authorList>
            <consortium name="The Broad Institute Genome Sequencing Platform"/>
            <person name="Russ C."/>
            <person name="Cuomo C."/>
            <person name="Shea T."/>
            <person name="Young S.K."/>
            <person name="Zeng Q."/>
            <person name="Koehrsen M."/>
            <person name="Haas B."/>
            <person name="Borodovsky M."/>
            <person name="Guigo R."/>
            <person name="Alvarado L."/>
            <person name="Berlin A."/>
            <person name="Borenstein D."/>
            <person name="Chen Z."/>
            <person name="Engels R."/>
            <person name="Freedman E."/>
            <person name="Gellesch M."/>
            <person name="Goldberg J."/>
            <person name="Griggs A."/>
            <person name="Gujja S."/>
            <person name="Heiman D."/>
            <person name="Hepburn T."/>
            <person name="Howarth C."/>
            <person name="Jen D."/>
            <person name="Larson L."/>
            <person name="Lewis B."/>
            <person name="Mehta T."/>
            <person name="Park D."/>
            <person name="Pearson M."/>
            <person name="Roberts A."/>
            <person name="Saif S."/>
            <person name="Shenoy N."/>
            <person name="Sisk P."/>
            <person name="Stolte C."/>
            <person name="Sykes S."/>
            <person name="Walk T."/>
            <person name="White J."/>
            <person name="Yandava C."/>
            <person name="Burger G."/>
            <person name="Gray M.W."/>
            <person name="Holland P.W.H."/>
            <person name="King N."/>
            <person name="Lang F.B.F."/>
            <person name="Roger A.J."/>
            <person name="Ruiz-Trillo I."/>
            <person name="Lander E."/>
            <person name="Nusbaum C."/>
        </authorList>
    </citation>
    <scope>NUCLEOTIDE SEQUENCE [LARGE SCALE GENOMIC DNA]</scope>
    <source>
        <strain evidence="3">ATCC 38327</strain>
    </source>
</reference>
<evidence type="ECO:0000256" key="1">
    <source>
        <dbReference type="SAM" id="MobiDB-lite"/>
    </source>
</evidence>
<organism evidence="2 3">
    <name type="scientific">Allomyces macrogynus (strain ATCC 38327)</name>
    <name type="common">Allomyces javanicus var. macrogynus</name>
    <dbReference type="NCBI Taxonomy" id="578462"/>
    <lineage>
        <taxon>Eukaryota</taxon>
        <taxon>Fungi</taxon>
        <taxon>Fungi incertae sedis</taxon>
        <taxon>Blastocladiomycota</taxon>
        <taxon>Blastocladiomycetes</taxon>
        <taxon>Blastocladiales</taxon>
        <taxon>Blastocladiaceae</taxon>
        <taxon>Allomyces</taxon>
    </lineage>
</organism>